<sequence>MSQLRITKNLGSLPKKFNLKRPRCNLMSSFNMTLKYASSTGIRLDWKLGFREFYCTFITIYFKSHPRHVTASEIEDFRNNNYVHKC</sequence>
<gene>
    <name evidence="1" type="ORF">AFUS01_LOCUS30467</name>
</gene>
<dbReference type="EMBL" id="CAJVCH010468141">
    <property type="protein sequence ID" value="CAG7820057.1"/>
    <property type="molecule type" value="Genomic_DNA"/>
</dbReference>
<dbReference type="Proteomes" id="UP000708208">
    <property type="component" value="Unassembled WGS sequence"/>
</dbReference>
<name>A0A8J2KPC2_9HEXA</name>
<comment type="caution">
    <text evidence="1">The sequence shown here is derived from an EMBL/GenBank/DDBJ whole genome shotgun (WGS) entry which is preliminary data.</text>
</comment>
<evidence type="ECO:0000313" key="1">
    <source>
        <dbReference type="EMBL" id="CAG7820057.1"/>
    </source>
</evidence>
<accession>A0A8J2KPC2</accession>
<reference evidence="1" key="1">
    <citation type="submission" date="2021-06" db="EMBL/GenBank/DDBJ databases">
        <authorList>
            <person name="Hodson N. C."/>
            <person name="Mongue J. A."/>
            <person name="Jaron S. K."/>
        </authorList>
    </citation>
    <scope>NUCLEOTIDE SEQUENCE</scope>
</reference>
<organism evidence="1 2">
    <name type="scientific">Allacma fusca</name>
    <dbReference type="NCBI Taxonomy" id="39272"/>
    <lineage>
        <taxon>Eukaryota</taxon>
        <taxon>Metazoa</taxon>
        <taxon>Ecdysozoa</taxon>
        <taxon>Arthropoda</taxon>
        <taxon>Hexapoda</taxon>
        <taxon>Collembola</taxon>
        <taxon>Symphypleona</taxon>
        <taxon>Sminthuridae</taxon>
        <taxon>Allacma</taxon>
    </lineage>
</organism>
<evidence type="ECO:0000313" key="2">
    <source>
        <dbReference type="Proteomes" id="UP000708208"/>
    </source>
</evidence>
<protein>
    <submittedName>
        <fullName evidence="1">Uncharacterized protein</fullName>
    </submittedName>
</protein>
<proteinExistence type="predicted"/>
<keyword evidence="2" id="KW-1185">Reference proteome</keyword>
<dbReference type="AlphaFoldDB" id="A0A8J2KPC2"/>